<gene>
    <name evidence="1" type="ORF">MENTE1834_LOCUS22487</name>
</gene>
<sequence>MPTVREQDDVDHVVCCKHGKPCQLSVQRVPKSARGQEVPRSPDVGRCGGGRRKQQQKYHQQSDNNSSITDLRGATQGSISSSSTNYENIPAGGLPNEATAVDIGSGGGGSAITSETEITEDESNPATDERPPSLDLFRQRFEEEQLYEDIHHVGMHRCGHAAKKAAKKPGEGQKEAGKTKSSEKSLDRPVAPSAAGVAVPMSTADVKRIPTADMTKSRDLVNPKEKLTEFYAGPCTPSEAERQCKAAGMFRLYHRIVVVDEDQLQSVLPLFIVYRNLKGKYCHVRIVRCGKDLIKIDIEGEPKFRTLSQLITFYDIYAKFEDDMNPFPRKGGESVDDVN</sequence>
<name>A0ACB0ZB77_MELEN</name>
<proteinExistence type="predicted"/>
<comment type="caution">
    <text evidence="1">The sequence shown here is derived from an EMBL/GenBank/DDBJ whole genome shotgun (WGS) entry which is preliminary data.</text>
</comment>
<evidence type="ECO:0000313" key="2">
    <source>
        <dbReference type="Proteomes" id="UP001497535"/>
    </source>
</evidence>
<evidence type="ECO:0000313" key="1">
    <source>
        <dbReference type="EMBL" id="CAK5075667.1"/>
    </source>
</evidence>
<dbReference type="EMBL" id="CAVMJV010000028">
    <property type="protein sequence ID" value="CAK5075667.1"/>
    <property type="molecule type" value="Genomic_DNA"/>
</dbReference>
<dbReference type="Proteomes" id="UP001497535">
    <property type="component" value="Unassembled WGS sequence"/>
</dbReference>
<keyword evidence="2" id="KW-1185">Reference proteome</keyword>
<protein>
    <submittedName>
        <fullName evidence="1">Uncharacterized protein</fullName>
    </submittedName>
</protein>
<accession>A0ACB0ZB77</accession>
<organism evidence="1 2">
    <name type="scientific">Meloidogyne enterolobii</name>
    <name type="common">Root-knot nematode worm</name>
    <name type="synonym">Meloidogyne mayaguensis</name>
    <dbReference type="NCBI Taxonomy" id="390850"/>
    <lineage>
        <taxon>Eukaryota</taxon>
        <taxon>Metazoa</taxon>
        <taxon>Ecdysozoa</taxon>
        <taxon>Nematoda</taxon>
        <taxon>Chromadorea</taxon>
        <taxon>Rhabditida</taxon>
        <taxon>Tylenchina</taxon>
        <taxon>Tylenchomorpha</taxon>
        <taxon>Tylenchoidea</taxon>
        <taxon>Meloidogynidae</taxon>
        <taxon>Meloidogyninae</taxon>
        <taxon>Meloidogyne</taxon>
    </lineage>
</organism>
<reference evidence="1" key="1">
    <citation type="submission" date="2023-11" db="EMBL/GenBank/DDBJ databases">
        <authorList>
            <person name="Poullet M."/>
        </authorList>
    </citation>
    <scope>NUCLEOTIDE SEQUENCE</scope>
    <source>
        <strain evidence="1">E1834</strain>
    </source>
</reference>